<dbReference type="SMART" id="SM00679">
    <property type="entry name" value="CTNS"/>
    <property type="match status" value="2"/>
</dbReference>
<evidence type="ECO:0000256" key="6">
    <source>
        <dbReference type="ARBA" id="ARBA00023136"/>
    </source>
</evidence>
<protein>
    <recommendedName>
        <fullName evidence="8">Mannose-P-dolichol utilization defect 1 protein homolog</fullName>
    </recommendedName>
</protein>
<evidence type="ECO:0000256" key="4">
    <source>
        <dbReference type="ARBA" id="ARBA00022737"/>
    </source>
</evidence>
<evidence type="ECO:0000313" key="11">
    <source>
        <dbReference type="Proteomes" id="UP001211907"/>
    </source>
</evidence>
<feature type="transmembrane region" description="Helical" evidence="9">
    <location>
        <begin position="81"/>
        <end position="102"/>
    </location>
</feature>
<evidence type="ECO:0000256" key="8">
    <source>
        <dbReference type="PIRNR" id="PIRNR023381"/>
    </source>
</evidence>
<dbReference type="FunFam" id="1.20.1280.290:FF:000006">
    <property type="entry name" value="mannose-P-dolichol utilization defect 1 protein"/>
    <property type="match status" value="1"/>
</dbReference>
<dbReference type="Gene3D" id="1.20.1280.290">
    <property type="match status" value="2"/>
</dbReference>
<keyword evidence="6 8" id="KW-0472">Membrane</keyword>
<dbReference type="InterPro" id="IPR016817">
    <property type="entry name" value="MannP-dilichol_defect-1"/>
</dbReference>
<evidence type="ECO:0000256" key="9">
    <source>
        <dbReference type="SAM" id="Phobius"/>
    </source>
</evidence>
<evidence type="ECO:0000256" key="5">
    <source>
        <dbReference type="ARBA" id="ARBA00022989"/>
    </source>
</evidence>
<keyword evidence="11" id="KW-1185">Reference proteome</keyword>
<proteinExistence type="inferred from homology"/>
<dbReference type="InterPro" id="IPR006603">
    <property type="entry name" value="PQ-loop_rpt"/>
</dbReference>
<feature type="transmembrane region" description="Helical" evidence="9">
    <location>
        <begin position="135"/>
        <end position="153"/>
    </location>
</feature>
<keyword evidence="4" id="KW-0677">Repeat</keyword>
<evidence type="ECO:0000256" key="1">
    <source>
        <dbReference type="ARBA" id="ARBA00004141"/>
    </source>
</evidence>
<keyword evidence="2" id="KW-0813">Transport</keyword>
<name>A0AAD5XAM3_9FUNG</name>
<comment type="similarity">
    <text evidence="7 8">Belongs to the MPDU1 (TC 2.A.43.3) family.</text>
</comment>
<gene>
    <name evidence="10" type="ORF">HK100_003100</name>
</gene>
<evidence type="ECO:0000313" key="10">
    <source>
        <dbReference type="EMBL" id="KAJ3110268.1"/>
    </source>
</evidence>
<comment type="caution">
    <text evidence="10">The sequence shown here is derived from an EMBL/GenBank/DDBJ whole genome shotgun (WGS) entry which is preliminary data.</text>
</comment>
<accession>A0AAD5XAM3</accession>
<reference evidence="10" key="1">
    <citation type="submission" date="2020-05" db="EMBL/GenBank/DDBJ databases">
        <title>Phylogenomic resolution of chytrid fungi.</title>
        <authorList>
            <person name="Stajich J.E."/>
            <person name="Amses K."/>
            <person name="Simmons R."/>
            <person name="Seto K."/>
            <person name="Myers J."/>
            <person name="Bonds A."/>
            <person name="Quandt C.A."/>
            <person name="Barry K."/>
            <person name="Liu P."/>
            <person name="Grigoriev I."/>
            <person name="Longcore J.E."/>
            <person name="James T.Y."/>
        </authorList>
    </citation>
    <scope>NUCLEOTIDE SEQUENCE</scope>
    <source>
        <strain evidence="10">JEL0513</strain>
    </source>
</reference>
<sequence length="257" mass="28079">MREIIQAYRGMFHMFFFTPLVGEECSNTLLDKTLALDLSVFSDQCFSLAVSKTLGLGIVVGSSIVKVPQILKIVAAENADGVSLVAYVLETLALIITLAYNIRKANPFSTFGEIAFISLQNVVILLLLTTYAKKYVSLLATSVFFAATTYVLVFSDVITSELLTSLQWVSIIVATASKVPQIYENWANGRTGQLSLVTVGLQFAGSAARIFTTLREVKDQAILASFLISTALNGVLFLQVLLSLTKAKKEEMKIKKE</sequence>
<comment type="subcellular location">
    <subcellularLocation>
        <location evidence="1 8">Membrane</location>
        <topology evidence="1 8">Multi-pass membrane protein</topology>
    </subcellularLocation>
</comment>
<dbReference type="PIRSF" id="PIRSF023381">
    <property type="entry name" value="MannP-dilichol_defect-1p"/>
    <property type="match status" value="1"/>
</dbReference>
<evidence type="ECO:0000256" key="7">
    <source>
        <dbReference type="ARBA" id="ARBA00038475"/>
    </source>
</evidence>
<evidence type="ECO:0000256" key="3">
    <source>
        <dbReference type="ARBA" id="ARBA00022692"/>
    </source>
</evidence>
<dbReference type="EMBL" id="JADGJH010001751">
    <property type="protein sequence ID" value="KAJ3110268.1"/>
    <property type="molecule type" value="Genomic_DNA"/>
</dbReference>
<organism evidence="10 11">
    <name type="scientific">Physocladia obscura</name>
    <dbReference type="NCBI Taxonomy" id="109957"/>
    <lineage>
        <taxon>Eukaryota</taxon>
        <taxon>Fungi</taxon>
        <taxon>Fungi incertae sedis</taxon>
        <taxon>Chytridiomycota</taxon>
        <taxon>Chytridiomycota incertae sedis</taxon>
        <taxon>Chytridiomycetes</taxon>
        <taxon>Chytridiales</taxon>
        <taxon>Chytriomycetaceae</taxon>
        <taxon>Physocladia</taxon>
    </lineage>
</organism>
<feature type="transmembrane region" description="Helical" evidence="9">
    <location>
        <begin position="221"/>
        <end position="244"/>
    </location>
</feature>
<feature type="transmembrane region" description="Helical" evidence="9">
    <location>
        <begin position="108"/>
        <end position="128"/>
    </location>
</feature>
<dbReference type="Proteomes" id="UP001211907">
    <property type="component" value="Unassembled WGS sequence"/>
</dbReference>
<keyword evidence="5 8" id="KW-1133">Transmembrane helix</keyword>
<dbReference type="GO" id="GO:0016020">
    <property type="term" value="C:membrane"/>
    <property type="evidence" value="ECO:0007669"/>
    <property type="project" value="UniProtKB-SubCell"/>
</dbReference>
<dbReference type="PANTHER" id="PTHR12226">
    <property type="entry name" value="MANNOSE-P-DOLICHOL UTILIZATION DEFECT 1 LEC35 -RELATED"/>
    <property type="match status" value="1"/>
</dbReference>
<keyword evidence="3 8" id="KW-0812">Transmembrane</keyword>
<evidence type="ECO:0000256" key="2">
    <source>
        <dbReference type="ARBA" id="ARBA00022448"/>
    </source>
</evidence>
<dbReference type="Pfam" id="PF04193">
    <property type="entry name" value="PQ-loop"/>
    <property type="match status" value="2"/>
</dbReference>
<dbReference type="PANTHER" id="PTHR12226:SF2">
    <property type="entry name" value="MANNOSE-P-DOLICHOL UTILIZATION DEFECT 1 PROTEIN"/>
    <property type="match status" value="1"/>
</dbReference>
<dbReference type="AlphaFoldDB" id="A0AAD5XAM3"/>